<protein>
    <submittedName>
        <fullName evidence="3">Siroheme synthase CysG</fullName>
    </submittedName>
</protein>
<evidence type="ECO:0000259" key="2">
    <source>
        <dbReference type="Pfam" id="PF00590"/>
    </source>
</evidence>
<gene>
    <name evidence="3" type="primary">cysG</name>
    <name evidence="3" type="ORF">GOEFS_075_00620</name>
</gene>
<evidence type="ECO:0000313" key="3">
    <source>
        <dbReference type="EMBL" id="GAB19141.1"/>
    </source>
</evidence>
<dbReference type="PANTHER" id="PTHR45790:SF3">
    <property type="entry name" value="S-ADENOSYL-L-METHIONINE-DEPENDENT UROPORPHYRINOGEN III METHYLTRANSFERASE, CHLOROPLASTIC"/>
    <property type="match status" value="1"/>
</dbReference>
<dbReference type="Pfam" id="PF00590">
    <property type="entry name" value="TP_methylase"/>
    <property type="match status" value="1"/>
</dbReference>
<keyword evidence="1" id="KW-0627">Porphyrin biosynthesis</keyword>
<feature type="domain" description="Tetrapyrrole methylase" evidence="2">
    <location>
        <begin position="2"/>
        <end position="108"/>
    </location>
</feature>
<dbReference type="InterPro" id="IPR050161">
    <property type="entry name" value="Siro_Cobalamin_biosynth"/>
</dbReference>
<dbReference type="AlphaFoldDB" id="H0R236"/>
<dbReference type="SUPFAM" id="SSF53790">
    <property type="entry name" value="Tetrapyrrole methylase"/>
    <property type="match status" value="1"/>
</dbReference>
<organism evidence="3 4">
    <name type="scientific">Gordonia effusa NBRC 100432</name>
    <dbReference type="NCBI Taxonomy" id="1077974"/>
    <lineage>
        <taxon>Bacteria</taxon>
        <taxon>Bacillati</taxon>
        <taxon>Actinomycetota</taxon>
        <taxon>Actinomycetes</taxon>
        <taxon>Mycobacteriales</taxon>
        <taxon>Gordoniaceae</taxon>
        <taxon>Gordonia</taxon>
    </lineage>
</organism>
<reference evidence="3 4" key="1">
    <citation type="submission" date="2011-12" db="EMBL/GenBank/DDBJ databases">
        <title>Whole genome shotgun sequence of Gordonia effusa NBRC 100432.</title>
        <authorList>
            <person name="Yoshida I."/>
            <person name="Takarada H."/>
            <person name="Hosoyama A."/>
            <person name="Tsuchikane K."/>
            <person name="Katsumata H."/>
            <person name="Yamazaki S."/>
            <person name="Fujita N."/>
        </authorList>
    </citation>
    <scope>NUCLEOTIDE SEQUENCE [LARGE SCALE GENOMIC DNA]</scope>
    <source>
        <strain evidence="3 4">NBRC 100432</strain>
    </source>
</reference>
<dbReference type="STRING" id="1077974.GOEFS_075_00620"/>
<name>H0R236_9ACTN</name>
<comment type="caution">
    <text evidence="3">The sequence shown here is derived from an EMBL/GenBank/DDBJ whole genome shotgun (WGS) entry which is preliminary data.</text>
</comment>
<sequence>MPVTVVPGISSSISAPALAGIPVTHRGVTHEVVIASGHVPPGHPDSLTDWAALARLRGTIVLMMAVERVDAFATALLDGGRAGSTPVALIENASLPSQRVLRTTLAEAAQTATEQQLKPPAIVVIGDVAGFTDAAS</sequence>
<evidence type="ECO:0000313" key="4">
    <source>
        <dbReference type="Proteomes" id="UP000035034"/>
    </source>
</evidence>
<dbReference type="InterPro" id="IPR000878">
    <property type="entry name" value="4pyrrol_Mease"/>
</dbReference>
<evidence type="ECO:0000256" key="1">
    <source>
        <dbReference type="ARBA" id="ARBA00023244"/>
    </source>
</evidence>
<dbReference type="InterPro" id="IPR014776">
    <property type="entry name" value="4pyrrole_Mease_sub2"/>
</dbReference>
<dbReference type="EMBL" id="BAEH01000075">
    <property type="protein sequence ID" value="GAB19141.1"/>
    <property type="molecule type" value="Genomic_DNA"/>
</dbReference>
<dbReference type="GO" id="GO:0004851">
    <property type="term" value="F:uroporphyrin-III C-methyltransferase activity"/>
    <property type="evidence" value="ECO:0007669"/>
    <property type="project" value="TreeGrafter"/>
</dbReference>
<dbReference type="FunFam" id="3.30.950.10:FF:000001">
    <property type="entry name" value="Siroheme synthase"/>
    <property type="match status" value="1"/>
</dbReference>
<dbReference type="GO" id="GO:0019354">
    <property type="term" value="P:siroheme biosynthetic process"/>
    <property type="evidence" value="ECO:0007669"/>
    <property type="project" value="TreeGrafter"/>
</dbReference>
<dbReference type="Proteomes" id="UP000035034">
    <property type="component" value="Unassembled WGS sequence"/>
</dbReference>
<accession>H0R236</accession>
<dbReference type="Gene3D" id="3.30.950.10">
    <property type="entry name" value="Methyltransferase, Cobalt-precorrin-4 Transmethylase, Domain 2"/>
    <property type="match status" value="1"/>
</dbReference>
<keyword evidence="4" id="KW-1185">Reference proteome</keyword>
<dbReference type="InterPro" id="IPR035996">
    <property type="entry name" value="4pyrrol_Methylase_sf"/>
</dbReference>
<dbReference type="eggNOG" id="COG0007">
    <property type="taxonomic scope" value="Bacteria"/>
</dbReference>
<dbReference type="PANTHER" id="PTHR45790">
    <property type="entry name" value="SIROHEME SYNTHASE-RELATED"/>
    <property type="match status" value="1"/>
</dbReference>
<proteinExistence type="predicted"/>